<organism evidence="2 3">
    <name type="scientific">Exidia glandulosa HHB12029</name>
    <dbReference type="NCBI Taxonomy" id="1314781"/>
    <lineage>
        <taxon>Eukaryota</taxon>
        <taxon>Fungi</taxon>
        <taxon>Dikarya</taxon>
        <taxon>Basidiomycota</taxon>
        <taxon>Agaricomycotina</taxon>
        <taxon>Agaricomycetes</taxon>
        <taxon>Auriculariales</taxon>
        <taxon>Exidiaceae</taxon>
        <taxon>Exidia</taxon>
    </lineage>
</organism>
<protein>
    <submittedName>
        <fullName evidence="2">Uncharacterized protein</fullName>
    </submittedName>
</protein>
<evidence type="ECO:0000313" key="2">
    <source>
        <dbReference type="EMBL" id="KZV82267.1"/>
    </source>
</evidence>
<keyword evidence="1" id="KW-1133">Transmembrane helix</keyword>
<dbReference type="AlphaFoldDB" id="A0A165CDE4"/>
<feature type="transmembrane region" description="Helical" evidence="1">
    <location>
        <begin position="12"/>
        <end position="32"/>
    </location>
</feature>
<evidence type="ECO:0000313" key="3">
    <source>
        <dbReference type="Proteomes" id="UP000077266"/>
    </source>
</evidence>
<proteinExistence type="predicted"/>
<sequence>MTRRSYEVVSLMMLHPTSTLCFSVMFLSLMGWQYRLPLVLCSFIGRGRRRALEITWTQCSWAQPMMRGFPRRGNAHTNASESGRPCVPQLLAENLYRQRCPIDWPKFRPWVMVRQSVVGQSAAYFCRQPRELVVLYAPTQGSSDTMLSCDSASCCFWGAISAV</sequence>
<keyword evidence="1" id="KW-0472">Membrane</keyword>
<dbReference type="EMBL" id="KV426335">
    <property type="protein sequence ID" value="KZV82267.1"/>
    <property type="molecule type" value="Genomic_DNA"/>
</dbReference>
<accession>A0A165CDE4</accession>
<keyword evidence="1" id="KW-0812">Transmembrane</keyword>
<gene>
    <name evidence="2" type="ORF">EXIGLDRAFT_350217</name>
</gene>
<name>A0A165CDE4_EXIGL</name>
<evidence type="ECO:0000256" key="1">
    <source>
        <dbReference type="SAM" id="Phobius"/>
    </source>
</evidence>
<reference evidence="2 3" key="1">
    <citation type="journal article" date="2016" name="Mol. Biol. Evol.">
        <title>Comparative Genomics of Early-Diverging Mushroom-Forming Fungi Provides Insights into the Origins of Lignocellulose Decay Capabilities.</title>
        <authorList>
            <person name="Nagy L.G."/>
            <person name="Riley R."/>
            <person name="Tritt A."/>
            <person name="Adam C."/>
            <person name="Daum C."/>
            <person name="Floudas D."/>
            <person name="Sun H."/>
            <person name="Yadav J.S."/>
            <person name="Pangilinan J."/>
            <person name="Larsson K.H."/>
            <person name="Matsuura K."/>
            <person name="Barry K."/>
            <person name="Labutti K."/>
            <person name="Kuo R."/>
            <person name="Ohm R.A."/>
            <person name="Bhattacharya S.S."/>
            <person name="Shirouzu T."/>
            <person name="Yoshinaga Y."/>
            <person name="Martin F.M."/>
            <person name="Grigoriev I.V."/>
            <person name="Hibbett D.S."/>
        </authorList>
    </citation>
    <scope>NUCLEOTIDE SEQUENCE [LARGE SCALE GENOMIC DNA]</scope>
    <source>
        <strain evidence="2 3">HHB12029</strain>
    </source>
</reference>
<dbReference type="InParanoid" id="A0A165CDE4"/>
<keyword evidence="3" id="KW-1185">Reference proteome</keyword>
<dbReference type="Proteomes" id="UP000077266">
    <property type="component" value="Unassembled WGS sequence"/>
</dbReference>